<dbReference type="PANTHER" id="PTHR32256">
    <property type="match status" value="1"/>
</dbReference>
<dbReference type="GeneID" id="86988746"/>
<evidence type="ECO:0000313" key="15">
    <source>
        <dbReference type="Proteomes" id="UP000095673"/>
    </source>
</evidence>
<evidence type="ECO:0000313" key="7">
    <source>
        <dbReference type="EMBL" id="RGW86598.1"/>
    </source>
</evidence>
<organism evidence="4 14">
    <name type="scientific">Agathobacter rectalis</name>
    <dbReference type="NCBI Taxonomy" id="39491"/>
    <lineage>
        <taxon>Bacteria</taxon>
        <taxon>Bacillati</taxon>
        <taxon>Bacillota</taxon>
        <taxon>Clostridia</taxon>
        <taxon>Lachnospirales</taxon>
        <taxon>Lachnospiraceae</taxon>
        <taxon>Agathobacter</taxon>
    </lineage>
</organism>
<dbReference type="OrthoDB" id="1874702at2"/>
<dbReference type="Proteomes" id="UP000095384">
    <property type="component" value="Unassembled WGS sequence"/>
</dbReference>
<feature type="transmembrane region" description="Helical" evidence="1">
    <location>
        <begin position="7"/>
        <end position="25"/>
    </location>
</feature>
<evidence type="ECO:0000313" key="12">
    <source>
        <dbReference type="EMBL" id="RHL82826.1"/>
    </source>
</evidence>
<evidence type="ECO:0000259" key="2">
    <source>
        <dbReference type="Pfam" id="PF16472"/>
    </source>
</evidence>
<reference evidence="16 17" key="2">
    <citation type="submission" date="2018-08" db="EMBL/GenBank/DDBJ databases">
        <title>A genome reference for cultivated species of the human gut microbiota.</title>
        <authorList>
            <person name="Zou Y."/>
            <person name="Xue W."/>
            <person name="Luo G."/>
        </authorList>
    </citation>
    <scope>NUCLEOTIDE SEQUENCE [LARGE SCALE GENOMIC DNA]</scope>
    <source>
        <strain evidence="7 19">AF06-19</strain>
        <strain evidence="12 17">AF36-2BH</strain>
        <strain evidence="11 20">AM30-13AC</strain>
        <strain evidence="10 22">AM44-1AT</strain>
        <strain evidence="9 18">AM48-7</strain>
        <strain evidence="8 21">AM54-25XD</strain>
        <strain evidence="6 16">OM07-13</strain>
    </source>
</reference>
<reference evidence="5" key="5">
    <citation type="submission" date="2021-10" db="EMBL/GenBank/DDBJ databases">
        <title>Collection of gut derived symbiotic bacterial strains cultured from healthy donors.</title>
        <authorList>
            <person name="Lin H."/>
            <person name="Littmann E."/>
            <person name="Kohout C."/>
            <person name="Pamer E.G."/>
        </authorList>
    </citation>
    <scope>NUCLEOTIDE SEQUENCE</scope>
    <source>
        <strain evidence="5">DFI.7.28A</strain>
    </source>
</reference>
<evidence type="ECO:0000313" key="16">
    <source>
        <dbReference type="Proteomes" id="UP000260758"/>
    </source>
</evidence>
<keyword evidence="1" id="KW-1133">Transmembrane helix</keyword>
<dbReference type="SUPFAM" id="SSF82171">
    <property type="entry name" value="DPP6 N-terminal domain-like"/>
    <property type="match status" value="1"/>
</dbReference>
<dbReference type="Proteomes" id="UP001197741">
    <property type="component" value="Unassembled WGS sequence"/>
</dbReference>
<dbReference type="SMR" id="A0A173WME0"/>
<dbReference type="InterPro" id="IPR011042">
    <property type="entry name" value="6-blade_b-propeller_TolB-like"/>
</dbReference>
<evidence type="ECO:0000313" key="8">
    <source>
        <dbReference type="EMBL" id="RGZ20240.1"/>
    </source>
</evidence>
<dbReference type="PANTHER" id="PTHR32256:SF17">
    <property type="entry name" value="EGF-LIKE DOMAIN-CONTAINING PROTEIN"/>
    <property type="match status" value="1"/>
</dbReference>
<evidence type="ECO:0000313" key="3">
    <source>
        <dbReference type="EMBL" id="CUM84581.1"/>
    </source>
</evidence>
<dbReference type="EMBL" id="QSJS01000008">
    <property type="protein sequence ID" value="RHD94638.1"/>
    <property type="molecule type" value="Genomic_DNA"/>
</dbReference>
<proteinExistence type="predicted"/>
<feature type="domain" description="Prolow-density lipoprotein receptor-related protein 1-like beta-propeller" evidence="2">
    <location>
        <begin position="38"/>
        <end position="313"/>
    </location>
</feature>
<dbReference type="Proteomes" id="UP000283683">
    <property type="component" value="Unassembled WGS sequence"/>
</dbReference>
<evidence type="ECO:0000313" key="19">
    <source>
        <dbReference type="Proteomes" id="UP000283683"/>
    </source>
</evidence>
<dbReference type="Proteomes" id="UP000324325">
    <property type="component" value="Unassembled WGS sequence"/>
</dbReference>
<dbReference type="EMBL" id="QSDV01000001">
    <property type="protein sequence ID" value="RGZ20240.1"/>
    <property type="molecule type" value="Genomic_DNA"/>
</dbReference>
<evidence type="ECO:0000313" key="18">
    <source>
        <dbReference type="Proteomes" id="UP000283431"/>
    </source>
</evidence>
<name>A0A173WME0_9FIRM</name>
<evidence type="ECO:0000313" key="6">
    <source>
        <dbReference type="EMBL" id="RGM70668.1"/>
    </source>
</evidence>
<dbReference type="EMBL" id="QSTP01000010">
    <property type="protein sequence ID" value="RGM70668.1"/>
    <property type="molecule type" value="Genomic_DNA"/>
</dbReference>
<evidence type="ECO:0000313" key="22">
    <source>
        <dbReference type="Proteomes" id="UP000286341"/>
    </source>
</evidence>
<dbReference type="Proteomes" id="UP000266698">
    <property type="component" value="Unassembled WGS sequence"/>
</dbReference>
<sequence>MKKYLKIIIPLILICITGLVIYHFVSKVKLNSSYVNGNTAGNLYNAGLFCESDGEVFFSNTNDNGRLYAMNIDGSNIHKLSNDTAMYINADKNYVYYVRNNNQKITSQTFFSYDRNSLCRIKRNGHGSTVLDPDPCIYASLIGNYIYYLHYDTQTATSLYRIRIDGEEKKKIKNHYLFTCNTSDRYFYYNNPKNGQLYRYDTASQSEALFYDCNCYKPVVLDDTNVYYMDVNRDNAIVHVNINNPNPVVLTEANIEHYNVYGSLIFYQRGGDNPALCVVKNDGTGFKELAKGEFCNINVTSQYVYFTDFVSNKEYCTSTQNPDTIKALQP</sequence>
<evidence type="ECO:0000313" key="10">
    <source>
        <dbReference type="EMBL" id="RHA12562.1"/>
    </source>
</evidence>
<keyword evidence="1" id="KW-0472">Membrane</keyword>
<dbReference type="Proteomes" id="UP000285209">
    <property type="component" value="Unassembled WGS sequence"/>
</dbReference>
<evidence type="ECO:0000256" key="1">
    <source>
        <dbReference type="SAM" id="Phobius"/>
    </source>
</evidence>
<dbReference type="Proteomes" id="UP000095673">
    <property type="component" value="Unassembled WGS sequence"/>
</dbReference>
<dbReference type="EMBL" id="QSEN01000001">
    <property type="protein sequence ID" value="RGZ76870.1"/>
    <property type="molecule type" value="Genomic_DNA"/>
</dbReference>
<dbReference type="RefSeq" id="WP_012742794.1">
    <property type="nucleotide sequence ID" value="NZ_CP092643.1"/>
</dbReference>
<dbReference type="Proteomes" id="UP000284835">
    <property type="component" value="Unassembled WGS sequence"/>
</dbReference>
<evidence type="ECO:0000313" key="4">
    <source>
        <dbReference type="EMBL" id="CUN40484.1"/>
    </source>
</evidence>
<dbReference type="Gene3D" id="2.120.10.30">
    <property type="entry name" value="TolB, C-terminal domain"/>
    <property type="match status" value="1"/>
</dbReference>
<evidence type="ECO:0000313" key="17">
    <source>
        <dbReference type="Proteomes" id="UP000266698"/>
    </source>
</evidence>
<reference evidence="14 15" key="1">
    <citation type="submission" date="2015-09" db="EMBL/GenBank/DDBJ databases">
        <authorList>
            <consortium name="Pathogen Informatics"/>
        </authorList>
    </citation>
    <scope>NUCLEOTIDE SEQUENCE [LARGE SCALE GENOMIC DNA]</scope>
    <source>
        <strain evidence="4 14">2789STDY5608860</strain>
        <strain evidence="3 15">2789STDY5834968</strain>
    </source>
</reference>
<dbReference type="EMBL" id="JAJCJQ010000001">
    <property type="protein sequence ID" value="MCB6959645.1"/>
    <property type="molecule type" value="Genomic_DNA"/>
</dbReference>
<dbReference type="InterPro" id="IPR032485">
    <property type="entry name" value="LRP1-like_beta_prop"/>
</dbReference>
<dbReference type="Pfam" id="PF16472">
    <property type="entry name" value="DUF5050"/>
    <property type="match status" value="1"/>
</dbReference>
<evidence type="ECO:0000313" key="21">
    <source>
        <dbReference type="Proteomes" id="UP000285209"/>
    </source>
</evidence>
<dbReference type="Proteomes" id="UP000260758">
    <property type="component" value="Unassembled WGS sequence"/>
</dbReference>
<dbReference type="EMBL" id="QRPB01000002">
    <property type="protein sequence ID" value="RHL82826.1"/>
    <property type="molecule type" value="Genomic_DNA"/>
</dbReference>
<evidence type="ECO:0000313" key="14">
    <source>
        <dbReference type="Proteomes" id="UP000095384"/>
    </source>
</evidence>
<evidence type="ECO:0000313" key="5">
    <source>
        <dbReference type="EMBL" id="MCB6959645.1"/>
    </source>
</evidence>
<evidence type="ECO:0000313" key="11">
    <source>
        <dbReference type="EMBL" id="RHD94638.1"/>
    </source>
</evidence>
<keyword evidence="1" id="KW-0812">Transmembrane</keyword>
<dbReference type="Proteomes" id="UP000286341">
    <property type="component" value="Unassembled WGS sequence"/>
</dbReference>
<dbReference type="InterPro" id="IPR053369">
    <property type="entry name" value="SrfA-induced_signal"/>
</dbReference>
<evidence type="ECO:0000313" key="20">
    <source>
        <dbReference type="Proteomes" id="UP000284835"/>
    </source>
</evidence>
<dbReference type="EMBL" id="CYXM01000003">
    <property type="protein sequence ID" value="CUM84581.1"/>
    <property type="molecule type" value="Genomic_DNA"/>
</dbReference>
<protein>
    <submittedName>
        <fullName evidence="5">DUF5050 domain-containing protein</fullName>
    </submittedName>
</protein>
<dbReference type="EMBL" id="CYYW01000001">
    <property type="protein sequence ID" value="CUN40484.1"/>
    <property type="molecule type" value="Genomic_DNA"/>
</dbReference>
<evidence type="ECO:0000313" key="13">
    <source>
        <dbReference type="EMBL" id="TYL59019.1"/>
    </source>
</evidence>
<evidence type="ECO:0000313" key="23">
    <source>
        <dbReference type="Proteomes" id="UP000324325"/>
    </source>
</evidence>
<reference evidence="13 23" key="4">
    <citation type="submission" date="2019-09" db="EMBL/GenBank/DDBJ databases">
        <title>Strain-level analysis of Eubacterium rectale using genomes from metagenomes.</title>
        <authorList>
            <person name="Karcher N."/>
            <person name="Segata N."/>
        </authorList>
    </citation>
    <scope>NUCLEOTIDE SEQUENCE [LARGE SCALE GENOMIC DNA]</scope>
    <source>
        <strain evidence="13 23">L2-21</strain>
    </source>
</reference>
<accession>A0A173WME0</accession>
<dbReference type="OMA" id="EANIEHY"/>
<dbReference type="EMBL" id="VSTG01000004">
    <property type="protein sequence ID" value="TYL59019.1"/>
    <property type="molecule type" value="Genomic_DNA"/>
</dbReference>
<gene>
    <name evidence="12" type="ORF">DW001_02315</name>
    <name evidence="11" type="ORF">DW775_07720</name>
    <name evidence="10" type="ORF">DW948_09900</name>
    <name evidence="9" type="ORF">DW975_00475</name>
    <name evidence="7" type="ORF">DWV45_09865</name>
    <name evidence="8" type="ORF">DXA03_01760</name>
    <name evidence="6" type="ORF">DXB99_09875</name>
    <name evidence="4" type="ORF">ERS852417_00231</name>
    <name evidence="3" type="ORF">ERS852580_00805</name>
    <name evidence="13" type="ORF">FYL37_04710</name>
    <name evidence="5" type="ORF">LIZ82_01860</name>
</gene>
<dbReference type="EMBL" id="QSFB01000013">
    <property type="protein sequence ID" value="RHA12562.1"/>
    <property type="molecule type" value="Genomic_DNA"/>
</dbReference>
<dbReference type="EMBL" id="QSAZ01000009">
    <property type="protein sequence ID" value="RGW86598.1"/>
    <property type="molecule type" value="Genomic_DNA"/>
</dbReference>
<evidence type="ECO:0000313" key="9">
    <source>
        <dbReference type="EMBL" id="RGZ76870.1"/>
    </source>
</evidence>
<dbReference type="Proteomes" id="UP000283431">
    <property type="component" value="Unassembled WGS sequence"/>
</dbReference>
<dbReference type="AlphaFoldDB" id="A0A173WME0"/>
<reference evidence="13 23" key="3">
    <citation type="submission" date="2019-08" db="EMBL/GenBank/DDBJ databases">
        <authorList>
            <person name="Duncan S."/>
            <person name="Walker A."/>
        </authorList>
    </citation>
    <scope>NUCLEOTIDE SEQUENCE [LARGE SCALE GENOMIC DNA]</scope>
    <source>
        <strain evidence="13 23">L2-21</strain>
    </source>
</reference>